<dbReference type="PANTHER" id="PTHR19432:SF26">
    <property type="entry name" value="MAJOR FACILITATOR SUPERFAMILY (MFS) PROFILE DOMAIN-CONTAINING PROTEIN"/>
    <property type="match status" value="1"/>
</dbReference>
<feature type="transmembrane region" description="Helical" evidence="6">
    <location>
        <begin position="461"/>
        <end position="481"/>
    </location>
</feature>
<keyword evidence="2" id="KW-0813">Transport</keyword>
<dbReference type="EMBL" id="JNBR01001456">
    <property type="protein sequence ID" value="OQR87247.1"/>
    <property type="molecule type" value="Genomic_DNA"/>
</dbReference>
<evidence type="ECO:0000256" key="6">
    <source>
        <dbReference type="SAM" id="Phobius"/>
    </source>
</evidence>
<sequence length="490" mass="53197">MAEKEATSYEVVTTPKDEVDVKQVDEEVARAPVEGCSVLFMVLLCAPKMAMNMAWAAQWAALGPLLEILLPSSWVQVVQLVGPTTGLIVAPTVGVLCDACTSKYGRRRPYLFWGAITSALCWLIMMHTVDIGEALGDTSVADINRYIKADQPDKISRRWTTFFTVLCYVWMDITCNITQVPAGLIIADFAGDRQVTAASIGGAYSIAGSFAVSGYILFFGPAHESIKSFMTMLIVIMLVTTMAVCFFVKETPYVPAVARSKTQEIKDAFVAVWTGIRLLPYTLAVYAVIFVLIQYGWTAYTGAKGQFFGIVVKGGKSEGADKCGDNCDDKQTAFNDGVRLASGTTDTILNCVSLLFLAILPFLVRKFGAKRVLTYSIIPQTLLIAMAFCKVVWIDMLIIVMCCATQSALSSLVMPTIIHVIGHGADNNLGLFAGAFNSANCLGQFLNFIFSSILVKSSMGYALPVLVGGLLTFIALVIAFFKLDLKMHSM</sequence>
<dbReference type="Gene3D" id="1.20.1250.20">
    <property type="entry name" value="MFS general substrate transporter like domains"/>
    <property type="match status" value="1"/>
</dbReference>
<feature type="transmembrane region" description="Helical" evidence="6">
    <location>
        <begin position="384"/>
        <end position="409"/>
    </location>
</feature>
<evidence type="ECO:0000313" key="7">
    <source>
        <dbReference type="EMBL" id="OQR87247.1"/>
    </source>
</evidence>
<feature type="transmembrane region" description="Helical" evidence="6">
    <location>
        <begin position="229"/>
        <end position="248"/>
    </location>
</feature>
<reference evidence="7 8" key="1">
    <citation type="journal article" date="2014" name="Genome Biol. Evol.">
        <title>The secreted proteins of Achlya hypogyna and Thraustotheca clavata identify the ancestral oomycete secretome and reveal gene acquisitions by horizontal gene transfer.</title>
        <authorList>
            <person name="Misner I."/>
            <person name="Blouin N."/>
            <person name="Leonard G."/>
            <person name="Richards T.A."/>
            <person name="Lane C.E."/>
        </authorList>
    </citation>
    <scope>NUCLEOTIDE SEQUENCE [LARGE SCALE GENOMIC DNA]</scope>
    <source>
        <strain evidence="7 8">ATCC 48635</strain>
    </source>
</reference>
<feature type="transmembrane region" description="Helical" evidence="6">
    <location>
        <begin position="347"/>
        <end position="364"/>
    </location>
</feature>
<dbReference type="InterPro" id="IPR036259">
    <property type="entry name" value="MFS_trans_sf"/>
</dbReference>
<feature type="transmembrane region" description="Helical" evidence="6">
    <location>
        <begin position="269"/>
        <end position="297"/>
    </location>
</feature>
<keyword evidence="5 6" id="KW-0472">Membrane</keyword>
<feature type="transmembrane region" description="Helical" evidence="6">
    <location>
        <begin position="110"/>
        <end position="129"/>
    </location>
</feature>
<accession>A0A1V9YNG3</accession>
<gene>
    <name evidence="7" type="ORF">ACHHYP_09346</name>
</gene>
<evidence type="ECO:0000256" key="2">
    <source>
        <dbReference type="ARBA" id="ARBA00022448"/>
    </source>
</evidence>
<feature type="transmembrane region" description="Helical" evidence="6">
    <location>
        <begin position="198"/>
        <end position="217"/>
    </location>
</feature>
<feature type="transmembrane region" description="Helical" evidence="6">
    <location>
        <begin position="38"/>
        <end position="57"/>
    </location>
</feature>
<evidence type="ECO:0000256" key="4">
    <source>
        <dbReference type="ARBA" id="ARBA00022989"/>
    </source>
</evidence>
<feature type="transmembrane region" description="Helical" evidence="6">
    <location>
        <begin position="429"/>
        <end position="449"/>
    </location>
</feature>
<evidence type="ECO:0000256" key="1">
    <source>
        <dbReference type="ARBA" id="ARBA00004141"/>
    </source>
</evidence>
<dbReference type="Pfam" id="PF13347">
    <property type="entry name" value="MFS_2"/>
    <property type="match status" value="1"/>
</dbReference>
<proteinExistence type="predicted"/>
<organism evidence="7 8">
    <name type="scientific">Achlya hypogyna</name>
    <name type="common">Oomycete</name>
    <name type="synonym">Protoachlya hypogyna</name>
    <dbReference type="NCBI Taxonomy" id="1202772"/>
    <lineage>
        <taxon>Eukaryota</taxon>
        <taxon>Sar</taxon>
        <taxon>Stramenopiles</taxon>
        <taxon>Oomycota</taxon>
        <taxon>Saprolegniomycetes</taxon>
        <taxon>Saprolegniales</taxon>
        <taxon>Achlyaceae</taxon>
        <taxon>Achlya</taxon>
    </lineage>
</organism>
<dbReference type="GO" id="GO:0008506">
    <property type="term" value="F:sucrose:proton symporter activity"/>
    <property type="evidence" value="ECO:0007669"/>
    <property type="project" value="TreeGrafter"/>
</dbReference>
<feature type="transmembrane region" description="Helical" evidence="6">
    <location>
        <begin position="77"/>
        <end position="98"/>
    </location>
</feature>
<keyword evidence="4 6" id="KW-1133">Transmembrane helix</keyword>
<dbReference type="OrthoDB" id="197206at2759"/>
<name>A0A1V9YNG3_ACHHY</name>
<evidence type="ECO:0000256" key="3">
    <source>
        <dbReference type="ARBA" id="ARBA00022692"/>
    </source>
</evidence>
<evidence type="ECO:0000313" key="8">
    <source>
        <dbReference type="Proteomes" id="UP000243579"/>
    </source>
</evidence>
<keyword evidence="8" id="KW-1185">Reference proteome</keyword>
<feature type="transmembrane region" description="Helical" evidence="6">
    <location>
        <begin position="162"/>
        <end position="186"/>
    </location>
</feature>
<dbReference type="PANTHER" id="PTHR19432">
    <property type="entry name" value="SUGAR TRANSPORTER"/>
    <property type="match status" value="1"/>
</dbReference>
<dbReference type="SUPFAM" id="SSF103473">
    <property type="entry name" value="MFS general substrate transporter"/>
    <property type="match status" value="1"/>
</dbReference>
<keyword evidence="3 6" id="KW-0812">Transmembrane</keyword>
<evidence type="ECO:0000256" key="5">
    <source>
        <dbReference type="ARBA" id="ARBA00023136"/>
    </source>
</evidence>
<protein>
    <submittedName>
        <fullName evidence="7">Glycoside-Pentoside-Hexuronide (GPH):Cation Symporter Family</fullName>
    </submittedName>
</protein>
<dbReference type="AlphaFoldDB" id="A0A1V9YNG3"/>
<comment type="subcellular location">
    <subcellularLocation>
        <location evidence="1">Membrane</location>
        <topology evidence="1">Multi-pass membrane protein</topology>
    </subcellularLocation>
</comment>
<dbReference type="GO" id="GO:0016020">
    <property type="term" value="C:membrane"/>
    <property type="evidence" value="ECO:0007669"/>
    <property type="project" value="UniProtKB-SubCell"/>
</dbReference>
<dbReference type="Proteomes" id="UP000243579">
    <property type="component" value="Unassembled WGS sequence"/>
</dbReference>
<comment type="caution">
    <text evidence="7">The sequence shown here is derived from an EMBL/GenBank/DDBJ whole genome shotgun (WGS) entry which is preliminary data.</text>
</comment>